<comment type="caution">
    <text evidence="2">The sequence shown here is derived from an EMBL/GenBank/DDBJ whole genome shotgun (WGS) entry which is preliminary data.</text>
</comment>
<feature type="signal peptide" evidence="1">
    <location>
        <begin position="1"/>
        <end position="18"/>
    </location>
</feature>
<keyword evidence="1" id="KW-0732">Signal</keyword>
<keyword evidence="3" id="KW-1185">Reference proteome</keyword>
<dbReference type="SUPFAM" id="SSF50370">
    <property type="entry name" value="Ricin B-like lectins"/>
    <property type="match status" value="1"/>
</dbReference>
<protein>
    <submittedName>
        <fullName evidence="2">Uncharacterized protein</fullName>
    </submittedName>
</protein>
<evidence type="ECO:0000313" key="3">
    <source>
        <dbReference type="Proteomes" id="UP000623467"/>
    </source>
</evidence>
<reference evidence="2" key="1">
    <citation type="submission" date="2020-05" db="EMBL/GenBank/DDBJ databases">
        <title>Mycena genomes resolve the evolution of fungal bioluminescence.</title>
        <authorList>
            <person name="Tsai I.J."/>
        </authorList>
    </citation>
    <scope>NUCLEOTIDE SEQUENCE</scope>
    <source>
        <strain evidence="2">160909Yilan</strain>
    </source>
</reference>
<sequence length="183" mass="19879">MFFKHALCCLGTLALVRAAPSLQKPMSLSQTDATPVAGLPGDAMELLPGMYMIFNANPAAQHVHLRAFTSDTPLYVSHPLDTYGQWMVEPQEDSLSGKEYRITNVGLNASIYVSEDNLFTGNINDSSDRFSIEPAEGGAFLIRSSGPSSKVWTLADPAVPKATVQLRALKTCDSELWRFVPTG</sequence>
<dbReference type="AlphaFoldDB" id="A0A8H6XRJ2"/>
<accession>A0A8H6XRJ2</accession>
<dbReference type="Proteomes" id="UP000623467">
    <property type="component" value="Unassembled WGS sequence"/>
</dbReference>
<dbReference type="Gene3D" id="2.80.10.50">
    <property type="match status" value="1"/>
</dbReference>
<organism evidence="2 3">
    <name type="scientific">Mycena sanguinolenta</name>
    <dbReference type="NCBI Taxonomy" id="230812"/>
    <lineage>
        <taxon>Eukaryota</taxon>
        <taxon>Fungi</taxon>
        <taxon>Dikarya</taxon>
        <taxon>Basidiomycota</taxon>
        <taxon>Agaricomycotina</taxon>
        <taxon>Agaricomycetes</taxon>
        <taxon>Agaricomycetidae</taxon>
        <taxon>Agaricales</taxon>
        <taxon>Marasmiineae</taxon>
        <taxon>Mycenaceae</taxon>
        <taxon>Mycena</taxon>
    </lineage>
</organism>
<feature type="chain" id="PRO_5034857028" evidence="1">
    <location>
        <begin position="19"/>
        <end position="183"/>
    </location>
</feature>
<evidence type="ECO:0000256" key="1">
    <source>
        <dbReference type="SAM" id="SignalP"/>
    </source>
</evidence>
<dbReference type="InterPro" id="IPR035992">
    <property type="entry name" value="Ricin_B-like_lectins"/>
</dbReference>
<evidence type="ECO:0000313" key="2">
    <source>
        <dbReference type="EMBL" id="KAF7345286.1"/>
    </source>
</evidence>
<proteinExistence type="predicted"/>
<name>A0A8H6XRJ2_9AGAR</name>
<dbReference type="OrthoDB" id="2916225at2759"/>
<gene>
    <name evidence="2" type="ORF">MSAN_01905300</name>
</gene>
<dbReference type="EMBL" id="JACAZH010000020">
    <property type="protein sequence ID" value="KAF7345286.1"/>
    <property type="molecule type" value="Genomic_DNA"/>
</dbReference>